<reference evidence="2 3" key="1">
    <citation type="journal article" date="2019" name="Int. J. Syst. Evol. Microbiol.">
        <title>The Global Catalogue of Microorganisms (GCM) 10K type strain sequencing project: providing services to taxonomists for standard genome sequencing and annotation.</title>
        <authorList>
            <consortium name="The Broad Institute Genomics Platform"/>
            <consortium name="The Broad Institute Genome Sequencing Center for Infectious Disease"/>
            <person name="Wu L."/>
            <person name="Ma J."/>
        </authorList>
    </citation>
    <scope>NUCLEOTIDE SEQUENCE [LARGE SCALE GENOMIC DNA]</scope>
    <source>
        <strain evidence="2 3">JCM 16001</strain>
    </source>
</reference>
<dbReference type="InterPro" id="IPR002734">
    <property type="entry name" value="RibDG_C"/>
</dbReference>
<sequence length="195" mass="21282">MRKVVLYTLMSLDGAVDHPGRYFPDTDPAVPGAPAFDPVMIGLESRMTDKQDAILLGRNMFDEWAPYWPTSDEQPFADFINAVPKYVVTSRPLTETWGTVHAVTGPLADAVRDLKSRPGGDIGIHGSIRLAQSLLAAGLVDELQLAIGPVLDPDGRRLFERNDARRRLTLVSAEATPSGCIWAVYRAASRPPDAD</sequence>
<feature type="domain" description="Bacterial bifunctional deaminase-reductase C-terminal" evidence="1">
    <location>
        <begin position="2"/>
        <end position="180"/>
    </location>
</feature>
<accession>A0ABN2GG82</accession>
<dbReference type="SUPFAM" id="SSF53597">
    <property type="entry name" value="Dihydrofolate reductase-like"/>
    <property type="match status" value="1"/>
</dbReference>
<dbReference type="PANTHER" id="PTHR38011">
    <property type="entry name" value="DIHYDROFOLATE REDUCTASE FAMILY PROTEIN (AFU_ORTHOLOGUE AFUA_8G06820)"/>
    <property type="match status" value="1"/>
</dbReference>
<proteinExistence type="predicted"/>
<protein>
    <submittedName>
        <fullName evidence="2">Dihydrofolate reductase family protein</fullName>
    </submittedName>
</protein>
<organism evidence="2 3">
    <name type="scientific">Glycomyces endophyticus</name>
    <dbReference type="NCBI Taxonomy" id="480996"/>
    <lineage>
        <taxon>Bacteria</taxon>
        <taxon>Bacillati</taxon>
        <taxon>Actinomycetota</taxon>
        <taxon>Actinomycetes</taxon>
        <taxon>Glycomycetales</taxon>
        <taxon>Glycomycetaceae</taxon>
        <taxon>Glycomyces</taxon>
    </lineage>
</organism>
<dbReference type="Pfam" id="PF01872">
    <property type="entry name" value="RibD_C"/>
    <property type="match status" value="1"/>
</dbReference>
<dbReference type="Proteomes" id="UP001499851">
    <property type="component" value="Unassembled WGS sequence"/>
</dbReference>
<dbReference type="PANTHER" id="PTHR38011:SF2">
    <property type="entry name" value="BIFUNCTIONAL DEAMINASE-REDUCTASE DOMAIN PROTEIN"/>
    <property type="match status" value="1"/>
</dbReference>
<dbReference type="InterPro" id="IPR024072">
    <property type="entry name" value="DHFR-like_dom_sf"/>
</dbReference>
<dbReference type="Gene3D" id="3.40.430.10">
    <property type="entry name" value="Dihydrofolate Reductase, subunit A"/>
    <property type="match status" value="1"/>
</dbReference>
<dbReference type="EMBL" id="BAAAQF010000005">
    <property type="protein sequence ID" value="GAA1669982.1"/>
    <property type="molecule type" value="Genomic_DNA"/>
</dbReference>
<evidence type="ECO:0000313" key="2">
    <source>
        <dbReference type="EMBL" id="GAA1669982.1"/>
    </source>
</evidence>
<evidence type="ECO:0000313" key="3">
    <source>
        <dbReference type="Proteomes" id="UP001499851"/>
    </source>
</evidence>
<name>A0ABN2GG82_9ACTN</name>
<keyword evidence="3" id="KW-1185">Reference proteome</keyword>
<comment type="caution">
    <text evidence="2">The sequence shown here is derived from an EMBL/GenBank/DDBJ whole genome shotgun (WGS) entry which is preliminary data.</text>
</comment>
<gene>
    <name evidence="2" type="ORF">GCM10009830_14800</name>
</gene>
<dbReference type="RefSeq" id="WP_344483881.1">
    <property type="nucleotide sequence ID" value="NZ_BAAAQF010000005.1"/>
</dbReference>
<dbReference type="InterPro" id="IPR050765">
    <property type="entry name" value="Riboflavin_Biosynth_HTPR"/>
</dbReference>
<evidence type="ECO:0000259" key="1">
    <source>
        <dbReference type="Pfam" id="PF01872"/>
    </source>
</evidence>